<protein>
    <recommendedName>
        <fullName evidence="3">BioF2-like acetyltransferase domain-containing protein</fullName>
    </recommendedName>
</protein>
<keyword evidence="2" id="KW-1185">Reference proteome</keyword>
<dbReference type="SUPFAM" id="SSF55729">
    <property type="entry name" value="Acyl-CoA N-acyltransferases (Nat)"/>
    <property type="match status" value="1"/>
</dbReference>
<gene>
    <name evidence="1" type="ORF">TPA0910_40330</name>
</gene>
<dbReference type="RefSeq" id="WP_236257639.1">
    <property type="nucleotide sequence ID" value="NZ_BNEK01000003.1"/>
</dbReference>
<name>A0ABQ3U1W4_STRHY</name>
<accession>A0ABQ3U1W4</accession>
<dbReference type="InterPro" id="IPR007434">
    <property type="entry name" value="FemAB-like"/>
</dbReference>
<sequence>MSVSVHDSFAELPAVDWDTLTVGANIYSTSGFAGVREEALPPEAHARYLLARDSDGTPVAGLEVYSFSTAPHDLYTPGELLGEVISAERTAHLNTRPISIAAGWSEFRGQVPGHVNASAEQRESALSQLGAEALRLAEQAGSSVLAYCYLPLETARELAKAHASDGAVLLLHNVETAMPIGLWADFDDYAAWLPPGRRQRVRRELRRFRESGRVVTELPLPEVVKEIAPLSSALMQKYGHTAYDEGRAVATFDRQSRFLGDESSVLLCKENGKAVGFLLRYRQHDTLYARAAGFDYSVPNADDYYNLMFYHQIAAGVGRSVSSIHLGINTYEAKMRRGAQPTPLYSVFVGVDRPLEAPDSAVRAYNRTHATDFVTKYDKYVVGGINTDDWLLH</sequence>
<evidence type="ECO:0008006" key="3">
    <source>
        <dbReference type="Google" id="ProtNLM"/>
    </source>
</evidence>
<evidence type="ECO:0000313" key="2">
    <source>
        <dbReference type="Proteomes" id="UP001054854"/>
    </source>
</evidence>
<dbReference type="InterPro" id="IPR016181">
    <property type="entry name" value="Acyl_CoA_acyltransferase"/>
</dbReference>
<dbReference type="EMBL" id="BNEK01000003">
    <property type="protein sequence ID" value="GHJ29600.1"/>
    <property type="molecule type" value="Genomic_DNA"/>
</dbReference>
<comment type="caution">
    <text evidence="1">The sequence shown here is derived from an EMBL/GenBank/DDBJ whole genome shotgun (WGS) entry which is preliminary data.</text>
</comment>
<reference evidence="1" key="1">
    <citation type="submission" date="2024-05" db="EMBL/GenBank/DDBJ databases">
        <title>Whole genome shotgun sequence of Streptomyces hygroscopicus NBRC 113678.</title>
        <authorList>
            <person name="Komaki H."/>
            <person name="Tamura T."/>
        </authorList>
    </citation>
    <scope>NUCLEOTIDE SEQUENCE</scope>
    <source>
        <strain evidence="1">N11-34</strain>
    </source>
</reference>
<dbReference type="Proteomes" id="UP001054854">
    <property type="component" value="Unassembled WGS sequence"/>
</dbReference>
<dbReference type="Pfam" id="PF04339">
    <property type="entry name" value="FemAB_like"/>
    <property type="match status" value="1"/>
</dbReference>
<proteinExistence type="predicted"/>
<evidence type="ECO:0000313" key="1">
    <source>
        <dbReference type="EMBL" id="GHJ29600.1"/>
    </source>
</evidence>
<organism evidence="1 2">
    <name type="scientific">Streptomyces hygroscopicus</name>
    <dbReference type="NCBI Taxonomy" id="1912"/>
    <lineage>
        <taxon>Bacteria</taxon>
        <taxon>Bacillati</taxon>
        <taxon>Actinomycetota</taxon>
        <taxon>Actinomycetes</taxon>
        <taxon>Kitasatosporales</taxon>
        <taxon>Streptomycetaceae</taxon>
        <taxon>Streptomyces</taxon>
        <taxon>Streptomyces violaceusniger group</taxon>
    </lineage>
</organism>